<keyword evidence="7" id="KW-1185">Reference proteome</keyword>
<evidence type="ECO:0000256" key="5">
    <source>
        <dbReference type="SAM" id="Phobius"/>
    </source>
</evidence>
<dbReference type="InterPro" id="IPR032808">
    <property type="entry name" value="DoxX"/>
</dbReference>
<protein>
    <submittedName>
        <fullName evidence="6">DoxX family protein</fullName>
    </submittedName>
</protein>
<evidence type="ECO:0000256" key="2">
    <source>
        <dbReference type="ARBA" id="ARBA00022692"/>
    </source>
</evidence>
<keyword evidence="3 5" id="KW-1133">Transmembrane helix</keyword>
<comment type="subcellular location">
    <subcellularLocation>
        <location evidence="1">Membrane</location>
        <topology evidence="1">Multi-pass membrane protein</topology>
    </subcellularLocation>
</comment>
<dbReference type="EMBL" id="CP035493">
    <property type="protein sequence ID" value="QAY70278.1"/>
    <property type="molecule type" value="Genomic_DNA"/>
</dbReference>
<dbReference type="RefSeq" id="WP_129187884.1">
    <property type="nucleotide sequence ID" value="NZ_CP035493.1"/>
</dbReference>
<dbReference type="OrthoDB" id="3482063at2"/>
<evidence type="ECO:0000256" key="4">
    <source>
        <dbReference type="ARBA" id="ARBA00023136"/>
    </source>
</evidence>
<feature type="transmembrane region" description="Helical" evidence="5">
    <location>
        <begin position="43"/>
        <end position="61"/>
    </location>
</feature>
<keyword evidence="4 5" id="KW-0472">Membrane</keyword>
<dbReference type="Pfam" id="PF13564">
    <property type="entry name" value="DoxX_2"/>
    <property type="match status" value="1"/>
</dbReference>
<evidence type="ECO:0000313" key="6">
    <source>
        <dbReference type="EMBL" id="QAY70278.1"/>
    </source>
</evidence>
<organism evidence="6 7">
    <name type="scientific">Xylanimonas protaetiae</name>
    <dbReference type="NCBI Taxonomy" id="2509457"/>
    <lineage>
        <taxon>Bacteria</taxon>
        <taxon>Bacillati</taxon>
        <taxon>Actinomycetota</taxon>
        <taxon>Actinomycetes</taxon>
        <taxon>Micrococcales</taxon>
        <taxon>Promicromonosporaceae</taxon>
        <taxon>Xylanimonas</taxon>
    </lineage>
</organism>
<feature type="transmembrane region" description="Helical" evidence="5">
    <location>
        <begin position="6"/>
        <end position="22"/>
    </location>
</feature>
<gene>
    <name evidence="6" type="ORF">ET471_09745</name>
</gene>
<evidence type="ECO:0000256" key="3">
    <source>
        <dbReference type="ARBA" id="ARBA00022989"/>
    </source>
</evidence>
<evidence type="ECO:0000313" key="7">
    <source>
        <dbReference type="Proteomes" id="UP000292118"/>
    </source>
</evidence>
<feature type="transmembrane region" description="Helical" evidence="5">
    <location>
        <begin position="99"/>
        <end position="118"/>
    </location>
</feature>
<dbReference type="GO" id="GO:0016020">
    <property type="term" value="C:membrane"/>
    <property type="evidence" value="ECO:0007669"/>
    <property type="project" value="UniProtKB-SubCell"/>
</dbReference>
<feature type="transmembrane region" description="Helical" evidence="5">
    <location>
        <begin position="67"/>
        <end position="87"/>
    </location>
</feature>
<name>A0A4P6FI85_9MICO</name>
<reference evidence="6 7" key="1">
    <citation type="submission" date="2019-01" db="EMBL/GenBank/DDBJ databases">
        <title>Genome sequencing of strain FW10M-9.</title>
        <authorList>
            <person name="Heo J."/>
            <person name="Kim S.-J."/>
            <person name="Kim J.-S."/>
            <person name="Hong S.-B."/>
            <person name="Kwon S.-W."/>
        </authorList>
    </citation>
    <scope>NUCLEOTIDE SEQUENCE [LARGE SCALE GENOMIC DNA]</scope>
    <source>
        <strain evidence="6 7">FW10M-9</strain>
    </source>
</reference>
<dbReference type="KEGG" id="xya:ET471_09745"/>
<sequence length="131" mass="13918">MNVALWVIAGLLAAVYLTVGCVKLLRGKALEHRMPWVEQFPDVVVRFIGLCEIAGALGLVLPQATGHLVWLTPVAAAGLALLQLLAVVVHTRRGETQQLGVNVVLLVLALVVAVGRFAEWTTANATLPPTP</sequence>
<evidence type="ECO:0000256" key="1">
    <source>
        <dbReference type="ARBA" id="ARBA00004141"/>
    </source>
</evidence>
<proteinExistence type="predicted"/>
<keyword evidence="2 5" id="KW-0812">Transmembrane</keyword>
<dbReference type="Proteomes" id="UP000292118">
    <property type="component" value="Chromosome"/>
</dbReference>
<accession>A0A4P6FI85</accession>
<dbReference type="AlphaFoldDB" id="A0A4P6FI85"/>